<feature type="transmembrane region" description="Helical" evidence="10">
    <location>
        <begin position="364"/>
        <end position="386"/>
    </location>
</feature>
<keyword evidence="3" id="KW-1003">Cell membrane</keyword>
<dbReference type="CDD" id="cd06582">
    <property type="entry name" value="TM_PBP1_LivH_like"/>
    <property type="match status" value="1"/>
</dbReference>
<feature type="transmembrane region" description="Helical" evidence="10">
    <location>
        <begin position="483"/>
        <end position="501"/>
    </location>
</feature>
<feature type="region of interest" description="Disordered" evidence="9">
    <location>
        <begin position="952"/>
        <end position="971"/>
    </location>
</feature>
<feature type="domain" description="ABC transporter" evidence="11">
    <location>
        <begin position="691"/>
        <end position="936"/>
    </location>
</feature>
<evidence type="ECO:0000256" key="5">
    <source>
        <dbReference type="ARBA" id="ARBA00022741"/>
    </source>
</evidence>
<gene>
    <name evidence="12" type="ORF">ACFPWU_01720</name>
</gene>
<feature type="transmembrane region" description="Helical" evidence="10">
    <location>
        <begin position="159"/>
        <end position="178"/>
    </location>
</feature>
<dbReference type="GO" id="GO:0005524">
    <property type="term" value="F:ATP binding"/>
    <property type="evidence" value="ECO:0007669"/>
    <property type="project" value="UniProtKB-KW"/>
</dbReference>
<evidence type="ECO:0000256" key="4">
    <source>
        <dbReference type="ARBA" id="ARBA00022692"/>
    </source>
</evidence>
<comment type="subcellular location">
    <subcellularLocation>
        <location evidence="1">Cell membrane</location>
        <topology evidence="1">Multi-pass membrane protein</topology>
    </subcellularLocation>
</comment>
<keyword evidence="6 12" id="KW-0067">ATP-binding</keyword>
<feature type="transmembrane region" description="Helical" evidence="10">
    <location>
        <begin position="406"/>
        <end position="429"/>
    </location>
</feature>
<dbReference type="Pfam" id="PF00005">
    <property type="entry name" value="ABC_tran"/>
    <property type="match status" value="1"/>
</dbReference>
<evidence type="ECO:0000256" key="10">
    <source>
        <dbReference type="SAM" id="Phobius"/>
    </source>
</evidence>
<reference evidence="13" key="1">
    <citation type="journal article" date="2019" name="Int. J. Syst. Evol. Microbiol.">
        <title>The Global Catalogue of Microorganisms (GCM) 10K type strain sequencing project: providing services to taxonomists for standard genome sequencing and annotation.</title>
        <authorList>
            <consortium name="The Broad Institute Genomics Platform"/>
            <consortium name="The Broad Institute Genome Sequencing Center for Infectious Disease"/>
            <person name="Wu L."/>
            <person name="Ma J."/>
        </authorList>
    </citation>
    <scope>NUCLEOTIDE SEQUENCE [LARGE SCALE GENOMIC DNA]</scope>
    <source>
        <strain evidence="13">DFY28</strain>
    </source>
</reference>
<feature type="transmembrane region" description="Helical" evidence="10">
    <location>
        <begin position="597"/>
        <end position="619"/>
    </location>
</feature>
<keyword evidence="2" id="KW-0813">Transport</keyword>
<dbReference type="SUPFAM" id="SSF52540">
    <property type="entry name" value="P-loop containing nucleoside triphosphate hydrolases"/>
    <property type="match status" value="1"/>
</dbReference>
<feature type="transmembrane region" description="Helical" evidence="10">
    <location>
        <begin position="436"/>
        <end position="455"/>
    </location>
</feature>
<dbReference type="Pfam" id="PF02653">
    <property type="entry name" value="BPD_transp_2"/>
    <property type="match status" value="2"/>
</dbReference>
<keyword evidence="13" id="KW-1185">Reference proteome</keyword>
<dbReference type="InterPro" id="IPR001851">
    <property type="entry name" value="ABC_transp_permease"/>
</dbReference>
<dbReference type="InterPro" id="IPR032823">
    <property type="entry name" value="BCA_ABC_TP_C"/>
</dbReference>
<dbReference type="InterPro" id="IPR003593">
    <property type="entry name" value="AAA+_ATPase"/>
</dbReference>
<feature type="transmembrane region" description="Helical" evidence="10">
    <location>
        <begin position="532"/>
        <end position="549"/>
    </location>
</feature>
<keyword evidence="5" id="KW-0547">Nucleotide-binding</keyword>
<dbReference type="EMBL" id="JBHSQI010000001">
    <property type="protein sequence ID" value="MFC6152382.1"/>
    <property type="molecule type" value="Genomic_DNA"/>
</dbReference>
<feature type="transmembrane region" description="Helical" evidence="10">
    <location>
        <begin position="79"/>
        <end position="102"/>
    </location>
</feature>
<evidence type="ECO:0000256" key="1">
    <source>
        <dbReference type="ARBA" id="ARBA00004651"/>
    </source>
</evidence>
<dbReference type="Proteomes" id="UP001596098">
    <property type="component" value="Unassembled WGS sequence"/>
</dbReference>
<feature type="transmembrane region" description="Helical" evidence="10">
    <location>
        <begin position="333"/>
        <end position="352"/>
    </location>
</feature>
<evidence type="ECO:0000313" key="12">
    <source>
        <dbReference type="EMBL" id="MFC6152382.1"/>
    </source>
</evidence>
<evidence type="ECO:0000256" key="7">
    <source>
        <dbReference type="ARBA" id="ARBA00022989"/>
    </source>
</evidence>
<evidence type="ECO:0000256" key="6">
    <source>
        <dbReference type="ARBA" id="ARBA00022840"/>
    </source>
</evidence>
<dbReference type="PANTHER" id="PTHR45772:SF9">
    <property type="entry name" value="CONSERVED COMPONENT OF ABC TRANSPORTER FOR NATURAL AMINO ACIDS"/>
    <property type="match status" value="1"/>
</dbReference>
<dbReference type="RefSeq" id="WP_128220613.1">
    <property type="nucleotide sequence ID" value="NZ_CP034929.1"/>
</dbReference>
<evidence type="ECO:0000256" key="3">
    <source>
        <dbReference type="ARBA" id="ARBA00022475"/>
    </source>
</evidence>
<dbReference type="InterPro" id="IPR027417">
    <property type="entry name" value="P-loop_NTPase"/>
</dbReference>
<evidence type="ECO:0000259" key="11">
    <source>
        <dbReference type="PROSITE" id="PS50893"/>
    </source>
</evidence>
<dbReference type="Pfam" id="PF12399">
    <property type="entry name" value="BCA_ABC_TP_C"/>
    <property type="match status" value="1"/>
</dbReference>
<dbReference type="InterPro" id="IPR043428">
    <property type="entry name" value="LivM-like"/>
</dbReference>
<feature type="transmembrane region" description="Helical" evidence="10">
    <location>
        <begin position="206"/>
        <end position="226"/>
    </location>
</feature>
<feature type="transmembrane region" description="Helical" evidence="10">
    <location>
        <begin position="246"/>
        <end position="270"/>
    </location>
</feature>
<comment type="caution">
    <text evidence="12">The sequence shown here is derived from an EMBL/GenBank/DDBJ whole genome shotgun (WGS) entry which is preliminary data.</text>
</comment>
<dbReference type="SMART" id="SM00382">
    <property type="entry name" value="AAA"/>
    <property type="match status" value="1"/>
</dbReference>
<accession>A0ABW1QU20</accession>
<name>A0ABW1QU20_9ACTN</name>
<evidence type="ECO:0000256" key="8">
    <source>
        <dbReference type="ARBA" id="ARBA00023136"/>
    </source>
</evidence>
<organism evidence="12 13">
    <name type="scientific">Nocardioides yefusunii</name>
    <dbReference type="NCBI Taxonomy" id="2500546"/>
    <lineage>
        <taxon>Bacteria</taxon>
        <taxon>Bacillati</taxon>
        <taxon>Actinomycetota</taxon>
        <taxon>Actinomycetes</taxon>
        <taxon>Propionibacteriales</taxon>
        <taxon>Nocardioidaceae</taxon>
        <taxon>Nocardioides</taxon>
    </lineage>
</organism>
<keyword evidence="7 10" id="KW-1133">Transmembrane helix</keyword>
<proteinExistence type="predicted"/>
<keyword evidence="4 10" id="KW-0812">Transmembrane</keyword>
<keyword evidence="8 10" id="KW-0472">Membrane</keyword>
<evidence type="ECO:0000313" key="13">
    <source>
        <dbReference type="Proteomes" id="UP001596098"/>
    </source>
</evidence>
<dbReference type="Gene3D" id="3.40.50.300">
    <property type="entry name" value="P-loop containing nucleotide triphosphate hydrolases"/>
    <property type="match status" value="1"/>
</dbReference>
<evidence type="ECO:0000256" key="2">
    <source>
        <dbReference type="ARBA" id="ARBA00022448"/>
    </source>
</evidence>
<sequence>MSLLATAVGGVSPMILDGFDFGVERVVMGLFNGMTYGLLAVGLVLVYKSSRFVNFAHGSIGTFGASVLAFLVLDLKFPFWIAFVVAIAAAGALAAGIEVVVVRRLNGRPALIGMIATLGLSQLIAGIALLLSSATGLKYPIAPFLPTFYIGTLEVGPPHITMLILGTALFVALWWFLYHNKVGMGIRAAADDPDAAQLEGIPARRMAALAWCIAGAIAAFSAILVTPTSSNISIEGMGPELLLKGLAGAVIARMASIPIAVVASLGVGLVEQFLRSNPDTASLVNVAIGLIIIVALLSQPALGRAGKERVSWRRVVAEPVPAAYKENIAFIRWAPRIGLVLVAFISIGLAYWVTNETASALTNLIGYALVGMSVALLTGVSGQLSLGQFAYAGIAAAMSAQAVSNSGSWVFGVFCGILSAAVISMLVGIPAMKLKGLALALATLAFALASVSWIFRLDFFLGNGIEPAKPTVWDYPVEYAKDYYLFSLLLLTIGFIVTDNVRKSGFGRSLQALRDNEDASRALTVPARLRKFQLYGLTGALAGLGGVVIGHSQTQLTVNSFPSGASIDVVAIAVVGGLTVTSGPIIGALVIIGIPALYPLGIFGGAILSMVWLAIVIALPDGLGGVLMNWRNRFYDMLARRRGIDPVHVRLGPATPAVSPLQQALDLKGLMDGITDLDADHVVPGTGAPILTINQITKRFGGVVAADGVDFTVKHGEIIGIIGPNGAGKTTLFEMVAGFTVPDSGKIVFDGLDVTKASPENRAIAGLVRSFQDAALFPTLTVRETLMIAQERVAPSRLWWSMLGVTSAENAKAEAAELLMARMGLDAYADRTIDELSTGTRRVVEIAGLLMLSPRVLLLDEPSAGIAQSESDALGELLLSIRREFGTTMVVIEHDLPLLSNICDRMIAMNLGRVIASGTPDEVRNDPAVVRSYLGGDSAAINRSGLHVVEDDEDSSVSLKKSENNLPVPTV</sequence>
<dbReference type="InterPro" id="IPR003439">
    <property type="entry name" value="ABC_transporter-like_ATP-bd"/>
</dbReference>
<dbReference type="CDD" id="cd06581">
    <property type="entry name" value="TM_PBP1_LivM_like"/>
    <property type="match status" value="1"/>
</dbReference>
<dbReference type="PANTHER" id="PTHR45772">
    <property type="entry name" value="CONSERVED COMPONENT OF ABC TRANSPORTER FOR NATURAL AMINO ACIDS-RELATED"/>
    <property type="match status" value="1"/>
</dbReference>
<feature type="transmembrane region" description="Helical" evidence="10">
    <location>
        <begin position="114"/>
        <end position="139"/>
    </location>
</feature>
<feature type="compositionally biased region" description="Polar residues" evidence="9">
    <location>
        <begin position="956"/>
        <end position="971"/>
    </location>
</feature>
<feature type="transmembrane region" description="Helical" evidence="10">
    <location>
        <begin position="569"/>
        <end position="590"/>
    </location>
</feature>
<protein>
    <submittedName>
        <fullName evidence="12">ATP-binding cassette domain-containing protein</fullName>
    </submittedName>
</protein>
<feature type="transmembrane region" description="Helical" evidence="10">
    <location>
        <begin position="282"/>
        <end position="302"/>
    </location>
</feature>
<dbReference type="CDD" id="cd03219">
    <property type="entry name" value="ABC_Mj1267_LivG_branched"/>
    <property type="match status" value="1"/>
</dbReference>
<feature type="transmembrane region" description="Helical" evidence="10">
    <location>
        <begin position="54"/>
        <end position="73"/>
    </location>
</feature>
<dbReference type="PROSITE" id="PS50893">
    <property type="entry name" value="ABC_TRANSPORTER_2"/>
    <property type="match status" value="1"/>
</dbReference>
<dbReference type="InterPro" id="IPR051120">
    <property type="entry name" value="ABC_AA/LPS_Transport"/>
</dbReference>
<evidence type="ECO:0000256" key="9">
    <source>
        <dbReference type="SAM" id="MobiDB-lite"/>
    </source>
</evidence>
<feature type="transmembrane region" description="Helical" evidence="10">
    <location>
        <begin position="28"/>
        <end position="47"/>
    </location>
</feature>